<evidence type="ECO:0000256" key="4">
    <source>
        <dbReference type="ARBA" id="ARBA00022989"/>
    </source>
</evidence>
<evidence type="ECO:0000256" key="2">
    <source>
        <dbReference type="ARBA" id="ARBA00022448"/>
    </source>
</evidence>
<feature type="transmembrane region" description="Helical" evidence="6">
    <location>
        <begin position="150"/>
        <end position="172"/>
    </location>
</feature>
<dbReference type="STRING" id="108003.B1C78_03065"/>
<feature type="transmembrane region" description="Helical" evidence="6">
    <location>
        <begin position="430"/>
        <end position="448"/>
    </location>
</feature>
<dbReference type="InterPro" id="IPR031312">
    <property type="entry name" value="Na/sul_symport_CS"/>
</dbReference>
<gene>
    <name evidence="7" type="ORF">B1C78_03065</name>
</gene>
<feature type="transmembrane region" description="Helical" evidence="6">
    <location>
        <begin position="469"/>
        <end position="493"/>
    </location>
</feature>
<proteinExistence type="predicted"/>
<evidence type="ECO:0000256" key="1">
    <source>
        <dbReference type="ARBA" id="ARBA00004141"/>
    </source>
</evidence>
<organism evidence="7 8">
    <name type="scientific">Thioalkalivibrio denitrificans</name>
    <dbReference type="NCBI Taxonomy" id="108003"/>
    <lineage>
        <taxon>Bacteria</taxon>
        <taxon>Pseudomonadati</taxon>
        <taxon>Pseudomonadota</taxon>
        <taxon>Gammaproteobacteria</taxon>
        <taxon>Chromatiales</taxon>
        <taxon>Ectothiorhodospiraceae</taxon>
        <taxon>Thioalkalivibrio</taxon>
    </lineage>
</organism>
<feature type="transmembrane region" description="Helical" evidence="6">
    <location>
        <begin position="184"/>
        <end position="208"/>
    </location>
</feature>
<dbReference type="Proteomes" id="UP000189462">
    <property type="component" value="Unassembled WGS sequence"/>
</dbReference>
<keyword evidence="4 6" id="KW-1133">Transmembrane helix</keyword>
<comment type="subcellular location">
    <subcellularLocation>
        <location evidence="1">Membrane</location>
        <topology evidence="1">Multi-pass membrane protein</topology>
    </subcellularLocation>
</comment>
<dbReference type="GO" id="GO:0015141">
    <property type="term" value="F:succinate transmembrane transporter activity"/>
    <property type="evidence" value="ECO:0007669"/>
    <property type="project" value="UniProtKB-ARBA"/>
</dbReference>
<keyword evidence="8" id="KW-1185">Reference proteome</keyword>
<dbReference type="InterPro" id="IPR001898">
    <property type="entry name" value="SLC13A/DASS"/>
</dbReference>
<evidence type="ECO:0000313" key="7">
    <source>
        <dbReference type="EMBL" id="OOG27647.1"/>
    </source>
</evidence>
<keyword evidence="2" id="KW-0813">Transport</keyword>
<dbReference type="GO" id="GO:0005886">
    <property type="term" value="C:plasma membrane"/>
    <property type="evidence" value="ECO:0007669"/>
    <property type="project" value="TreeGrafter"/>
</dbReference>
<dbReference type="NCBIfam" id="TIGR00785">
    <property type="entry name" value="dass"/>
    <property type="match status" value="1"/>
</dbReference>
<keyword evidence="5 6" id="KW-0472">Membrane</keyword>
<dbReference type="PANTHER" id="PTHR10283">
    <property type="entry name" value="SOLUTE CARRIER FAMILY 13 MEMBER"/>
    <property type="match status" value="1"/>
</dbReference>
<feature type="transmembrane region" description="Helical" evidence="6">
    <location>
        <begin position="228"/>
        <end position="251"/>
    </location>
</feature>
<feature type="transmembrane region" description="Helical" evidence="6">
    <location>
        <begin position="407"/>
        <end position="424"/>
    </location>
</feature>
<feature type="transmembrane region" description="Helical" evidence="6">
    <location>
        <begin position="95"/>
        <end position="113"/>
    </location>
</feature>
<dbReference type="RefSeq" id="WP_077277665.1">
    <property type="nucleotide sequence ID" value="NZ_MVBK01000018.1"/>
</dbReference>
<sequence>MSDASSTPPPAETPPPPPWRQRLGLVLGPALVVIMIWTGPPGEVPLPAWQVAGLTVLMATWWVTEAVPIPVTALLPVALLPLLGVSDIAEAAAPYANPLIFLFLGGFVIALGLQRWNLHKRIALWILGATGQRLDQLVGGFMAATAGLSMWVSNTATAALMLPIGISVLVLLEDQGITEAEGRNFAVALLLGIAFAANIGGMATLIGTPPNALLAGYLNDHHDMNIGFVQWIAVGLPVSLLLLGICWWVLCRWAFPLARRRVDGIDSLIRHQHEALGPVSGPERRVAVVFAAVALAWLTRPLLDKAIPGLSLTDPGIAILGALALFLIPAGGGRRTNLLDWEATQHLPWGVLVLVGGGLSLGTAIGSSGLSDTVAVALGGLAGFPVAIVVLMVALSAMLLSHVTSNTATAATLLPLAAALALTLGQHPVLLTVPVALAASCAFMLPVATPPNAIVFGSGRITVPDMVHAGWRLSLLSLVVVTVAVLVLAEWILV</sequence>
<dbReference type="OrthoDB" id="9766267at2"/>
<evidence type="ECO:0000313" key="8">
    <source>
        <dbReference type="Proteomes" id="UP000189462"/>
    </source>
</evidence>
<evidence type="ECO:0000256" key="6">
    <source>
        <dbReference type="SAM" id="Phobius"/>
    </source>
</evidence>
<dbReference type="Pfam" id="PF00939">
    <property type="entry name" value="Na_sulph_symp"/>
    <property type="match status" value="1"/>
</dbReference>
<comment type="caution">
    <text evidence="7">The sequence shown here is derived from an EMBL/GenBank/DDBJ whole genome shotgun (WGS) entry which is preliminary data.</text>
</comment>
<feature type="transmembrane region" description="Helical" evidence="6">
    <location>
        <begin position="349"/>
        <end position="370"/>
    </location>
</feature>
<reference evidence="7 8" key="1">
    <citation type="submission" date="2017-02" db="EMBL/GenBank/DDBJ databases">
        <title>Genomic diversity within the haloalkaliphilic genus Thioalkalivibrio.</title>
        <authorList>
            <person name="Ahn A.-C."/>
            <person name="Meier-Kolthoff J."/>
            <person name="Overmars L."/>
            <person name="Richter M."/>
            <person name="Woyke T."/>
            <person name="Sorokin D.Y."/>
            <person name="Muyzer G."/>
        </authorList>
    </citation>
    <scope>NUCLEOTIDE SEQUENCE [LARGE SCALE GENOMIC DNA]</scope>
    <source>
        <strain evidence="7 8">ALJD</strain>
    </source>
</reference>
<accession>A0A1V3NRC3</accession>
<dbReference type="AlphaFoldDB" id="A0A1V3NRC3"/>
<name>A0A1V3NRC3_9GAMM</name>
<dbReference type="PANTHER" id="PTHR10283:SF82">
    <property type="entry name" value="SOLUTE CARRIER FAMILY 13 MEMBER 2"/>
    <property type="match status" value="1"/>
</dbReference>
<dbReference type="PROSITE" id="PS01271">
    <property type="entry name" value="NA_SULFATE"/>
    <property type="match status" value="1"/>
</dbReference>
<protein>
    <submittedName>
        <fullName evidence="7">Anion transporter</fullName>
    </submittedName>
</protein>
<feature type="transmembrane region" description="Helical" evidence="6">
    <location>
        <begin position="71"/>
        <end position="89"/>
    </location>
</feature>
<feature type="transmembrane region" description="Helical" evidence="6">
    <location>
        <begin position="376"/>
        <end position="400"/>
    </location>
</feature>
<evidence type="ECO:0000256" key="5">
    <source>
        <dbReference type="ARBA" id="ARBA00023136"/>
    </source>
</evidence>
<feature type="transmembrane region" description="Helical" evidence="6">
    <location>
        <begin position="309"/>
        <end position="328"/>
    </location>
</feature>
<dbReference type="EMBL" id="MVBK01000018">
    <property type="protein sequence ID" value="OOG27647.1"/>
    <property type="molecule type" value="Genomic_DNA"/>
</dbReference>
<feature type="transmembrane region" description="Helical" evidence="6">
    <location>
        <begin position="286"/>
        <end position="303"/>
    </location>
</feature>
<evidence type="ECO:0000256" key="3">
    <source>
        <dbReference type="ARBA" id="ARBA00022692"/>
    </source>
</evidence>
<keyword evidence="3 6" id="KW-0812">Transmembrane</keyword>